<name>A0AAF0E2V7_9BASI</name>
<dbReference type="InterPro" id="IPR019384">
    <property type="entry name" value="FHIP"/>
</dbReference>
<dbReference type="PANTHER" id="PTHR21705:SF11">
    <property type="entry name" value="FHIP FAMILY PROTEIN CG3558"/>
    <property type="match status" value="1"/>
</dbReference>
<evidence type="ECO:0000313" key="2">
    <source>
        <dbReference type="Proteomes" id="UP001214603"/>
    </source>
</evidence>
<reference evidence="1" key="1">
    <citation type="submission" date="2023-03" db="EMBL/GenBank/DDBJ databases">
        <title>Mating type loci evolution in Malassezia.</title>
        <authorList>
            <person name="Coelho M.A."/>
        </authorList>
    </citation>
    <scope>NUCLEOTIDE SEQUENCE</scope>
    <source>
        <strain evidence="1">CBS 7876</strain>
    </source>
</reference>
<evidence type="ECO:0000313" key="1">
    <source>
        <dbReference type="EMBL" id="WFD04030.1"/>
    </source>
</evidence>
<proteinExistence type="predicted"/>
<accession>A0AAF0E2V7</accession>
<dbReference type="Pfam" id="PF10257">
    <property type="entry name" value="RAI16-like"/>
    <property type="match status" value="1"/>
</dbReference>
<gene>
    <name evidence="1" type="ORF">MOBT1_002727</name>
</gene>
<dbReference type="PANTHER" id="PTHR21705">
    <property type="entry name" value="RAI16 PROTEIN-RELATED"/>
    <property type="match status" value="1"/>
</dbReference>
<dbReference type="Proteomes" id="UP001214603">
    <property type="component" value="Chromosome 6"/>
</dbReference>
<organism evidence="1 2">
    <name type="scientific">Malassezia obtusa</name>
    <dbReference type="NCBI Taxonomy" id="76774"/>
    <lineage>
        <taxon>Eukaryota</taxon>
        <taxon>Fungi</taxon>
        <taxon>Dikarya</taxon>
        <taxon>Basidiomycota</taxon>
        <taxon>Ustilaginomycotina</taxon>
        <taxon>Malasseziomycetes</taxon>
        <taxon>Malasseziales</taxon>
        <taxon>Malasseziaceae</taxon>
        <taxon>Malassezia</taxon>
    </lineage>
</organism>
<sequence>MSYLGLFSGLTGARPSARDAAATRDAGLLASVREQWDTIRVRLVLTQSYLESPDHRAVQGGLGNTGIPACMDQLANVLLAEDEHSDNASLGMCMEYVLEQDLFGGLLGLCLADEPRGVKRQMVLTFGRLVRGMQPAFLTHQGVIRVLTQLLHHCIRVDRSAGEDEADDALLDLICGIASRLTAHPSILRLFVEIGSMYANR</sequence>
<keyword evidence="2" id="KW-1185">Reference proteome</keyword>
<protein>
    <submittedName>
        <fullName evidence="1">Uncharacterized protein</fullName>
    </submittedName>
</protein>
<dbReference type="EMBL" id="CP119939">
    <property type="protein sequence ID" value="WFD04030.1"/>
    <property type="molecule type" value="Genomic_DNA"/>
</dbReference>
<dbReference type="AlphaFoldDB" id="A0AAF0E2V7"/>